<name>A0ABQ8W706_PENCH</name>
<dbReference type="Proteomes" id="UP001220256">
    <property type="component" value="Unassembled WGS sequence"/>
</dbReference>
<proteinExistence type="predicted"/>
<dbReference type="EMBL" id="JAPVEB010000010">
    <property type="protein sequence ID" value="KAJ5256434.1"/>
    <property type="molecule type" value="Genomic_DNA"/>
</dbReference>
<accession>A0ABQ8W706</accession>
<comment type="caution">
    <text evidence="1">The sequence shown here is derived from an EMBL/GenBank/DDBJ whole genome shotgun (WGS) entry which is preliminary data.</text>
</comment>
<gene>
    <name evidence="1" type="ORF">N7505_011585</name>
</gene>
<sequence>MTATPTDRTAKVQRFPVPRSDPIYPLWPKIRGETVKRIHLNNFLINCFRYGNGNTADSNRTAVVIC</sequence>
<evidence type="ECO:0000313" key="2">
    <source>
        <dbReference type="Proteomes" id="UP001220256"/>
    </source>
</evidence>
<keyword evidence="2" id="KW-1185">Reference proteome</keyword>
<protein>
    <submittedName>
        <fullName evidence="1">Uncharacterized protein</fullName>
    </submittedName>
</protein>
<reference evidence="1 2" key="1">
    <citation type="journal article" date="2023" name="IMA Fungus">
        <title>Comparative genomic study of the Penicillium genus elucidates a diverse pangenome and 15 lateral gene transfer events.</title>
        <authorList>
            <person name="Petersen C."/>
            <person name="Sorensen T."/>
            <person name="Nielsen M.R."/>
            <person name="Sondergaard T.E."/>
            <person name="Sorensen J.L."/>
            <person name="Fitzpatrick D.A."/>
            <person name="Frisvad J.C."/>
            <person name="Nielsen K.L."/>
        </authorList>
    </citation>
    <scope>NUCLEOTIDE SEQUENCE [LARGE SCALE GENOMIC DNA]</scope>
    <source>
        <strain evidence="1 2">IBT 3361</strain>
    </source>
</reference>
<evidence type="ECO:0000313" key="1">
    <source>
        <dbReference type="EMBL" id="KAJ5256434.1"/>
    </source>
</evidence>
<organism evidence="1 2">
    <name type="scientific">Penicillium chrysogenum</name>
    <name type="common">Penicillium notatum</name>
    <dbReference type="NCBI Taxonomy" id="5076"/>
    <lineage>
        <taxon>Eukaryota</taxon>
        <taxon>Fungi</taxon>
        <taxon>Dikarya</taxon>
        <taxon>Ascomycota</taxon>
        <taxon>Pezizomycotina</taxon>
        <taxon>Eurotiomycetes</taxon>
        <taxon>Eurotiomycetidae</taxon>
        <taxon>Eurotiales</taxon>
        <taxon>Aspergillaceae</taxon>
        <taxon>Penicillium</taxon>
        <taxon>Penicillium chrysogenum species complex</taxon>
    </lineage>
</organism>